<organism evidence="1">
    <name type="scientific">Mycobacterium leprae</name>
    <dbReference type="NCBI Taxonomy" id="1769"/>
    <lineage>
        <taxon>Bacteria</taxon>
        <taxon>Bacillati</taxon>
        <taxon>Actinomycetota</taxon>
        <taxon>Actinomycetes</taxon>
        <taxon>Mycobacteriales</taxon>
        <taxon>Mycobacteriaceae</taxon>
        <taxon>Mycobacterium</taxon>
    </lineage>
</organism>
<sequence length="111" mass="12469">MVNASTLCRNLSRIRCQPPKRLQLTFVEMALGKETAAPSRIRRMWLRAPAHGLAGLLVADLISMWEGLLCEYLLARDYAIAVQVESPCRPDGTPSSFFGWINSEKVFKDCI</sequence>
<protein>
    <submittedName>
        <fullName evidence="1">Uncharacterized protein MLCL622.23</fullName>
    </submittedName>
</protein>
<name>O06086_MYCLR</name>
<evidence type="ECO:0000313" key="1">
    <source>
        <dbReference type="EMBL" id="CAB08816.1"/>
    </source>
</evidence>
<proteinExistence type="predicted"/>
<reference evidence="1" key="3">
    <citation type="submission" date="1997-05" db="EMBL/GenBank/DDBJ databases">
        <authorList>
            <person name="Parkhill J."/>
            <person name="Barrell B.G."/>
            <person name="Rajandream M.A."/>
        </authorList>
    </citation>
    <scope>NUCLEOTIDE SEQUENCE</scope>
</reference>
<reference evidence="1" key="2">
    <citation type="submission" date="1997-05" db="EMBL/GenBank/DDBJ databases">
        <authorList>
            <person name="Hamlin N."/>
            <person name="Churcher C.M."/>
        </authorList>
    </citation>
    <scope>NUCLEOTIDE SEQUENCE</scope>
</reference>
<accession>O06086</accession>
<reference evidence="1" key="1">
    <citation type="journal article" date="1993" name="Mol. Microbiol.">
        <title>Use of an ordered cosmid library to deduce the genomic organization of Mycobacterium leprae.</title>
        <authorList>
            <person name="Eiglmeier K."/>
            <person name="Honore N."/>
            <person name="Woods S.A."/>
            <person name="Caudron B."/>
            <person name="Cole S.T."/>
        </authorList>
    </citation>
    <scope>NUCLEOTIDE SEQUENCE</scope>
</reference>
<gene>
    <name evidence="1" type="primary">MLCL622.23</name>
</gene>
<dbReference type="EMBL" id="Z95398">
    <property type="protein sequence ID" value="CAB08816.1"/>
    <property type="molecule type" value="Genomic_DNA"/>
</dbReference>
<dbReference type="AlphaFoldDB" id="O06086"/>